<comment type="caution">
    <text evidence="2">The sequence shown here is derived from an EMBL/GenBank/DDBJ whole genome shotgun (WGS) entry which is preliminary data.</text>
</comment>
<name>A0A437RF21_9BURK</name>
<dbReference type="RefSeq" id="WP_128229466.1">
    <property type="nucleotide sequence ID" value="NZ_SACR01000004.1"/>
</dbReference>
<dbReference type="Proteomes" id="UP000285575">
    <property type="component" value="Unassembled WGS sequence"/>
</dbReference>
<protein>
    <submittedName>
        <fullName evidence="2">Spermidine synthase</fullName>
    </submittedName>
</protein>
<keyword evidence="1" id="KW-0620">Polyamine biosynthesis</keyword>
<dbReference type="GO" id="GO:0006596">
    <property type="term" value="P:polyamine biosynthetic process"/>
    <property type="evidence" value="ECO:0007669"/>
    <property type="project" value="UniProtKB-KW"/>
</dbReference>
<evidence type="ECO:0000256" key="1">
    <source>
        <dbReference type="ARBA" id="ARBA00023115"/>
    </source>
</evidence>
<dbReference type="InterPro" id="IPR029063">
    <property type="entry name" value="SAM-dependent_MTases_sf"/>
</dbReference>
<dbReference type="Gene3D" id="3.40.50.150">
    <property type="entry name" value="Vaccinia Virus protein VP39"/>
    <property type="match status" value="1"/>
</dbReference>
<sequence>MTKKPARTPRTLPAVTLSEDDGVRYLHLDSIWIQGGMRIKKPQVVEIDYVQRMLAALLWLPTDVLGGGQAVQLGLGAGALTRFTAVQLKMATTVVEINPQVIAVNASHFHLPAAAEVVRGDAADWLAQATPGTVRLLHVDLYDEEAAAPVLDGEDFYRACREVLEEGGVMSVNLFGRHASFRGSISRIAAAFGSHQVWSLRPTREGNTVVVAGRGVVVPDRDALTARAAHLEQRYGPLGLPARKWLRMVRPYQPEPPAAAP</sequence>
<organism evidence="2 3">
    <name type="scientific">Rubrivivax rivuli</name>
    <dbReference type="NCBI Taxonomy" id="1862385"/>
    <lineage>
        <taxon>Bacteria</taxon>
        <taxon>Pseudomonadati</taxon>
        <taxon>Pseudomonadota</taxon>
        <taxon>Betaproteobacteria</taxon>
        <taxon>Burkholderiales</taxon>
        <taxon>Sphaerotilaceae</taxon>
        <taxon>Rubrivivax</taxon>
    </lineage>
</organism>
<dbReference type="PANTHER" id="PTHR43317:SF1">
    <property type="entry name" value="THERMOSPERMINE SYNTHASE ACAULIS5"/>
    <property type="match status" value="1"/>
</dbReference>
<gene>
    <name evidence="2" type="ORF">EOE66_14680</name>
</gene>
<evidence type="ECO:0000313" key="2">
    <source>
        <dbReference type="EMBL" id="RVU45368.1"/>
    </source>
</evidence>
<reference evidence="2 3" key="1">
    <citation type="submission" date="2019-01" db="EMBL/GenBank/DDBJ databases">
        <authorList>
            <person name="Chen W.-M."/>
        </authorList>
    </citation>
    <scope>NUCLEOTIDE SEQUENCE [LARGE SCALE GENOMIC DNA]</scope>
    <source>
        <strain evidence="2 3">KYPY4</strain>
    </source>
</reference>
<dbReference type="PANTHER" id="PTHR43317">
    <property type="entry name" value="THERMOSPERMINE SYNTHASE ACAULIS5"/>
    <property type="match status" value="1"/>
</dbReference>
<evidence type="ECO:0000313" key="3">
    <source>
        <dbReference type="Proteomes" id="UP000285575"/>
    </source>
</evidence>
<accession>A0A437RF21</accession>
<dbReference type="EMBL" id="SACR01000004">
    <property type="protein sequence ID" value="RVU45368.1"/>
    <property type="molecule type" value="Genomic_DNA"/>
</dbReference>
<proteinExistence type="predicted"/>
<dbReference type="SUPFAM" id="SSF53335">
    <property type="entry name" value="S-adenosyl-L-methionine-dependent methyltransferases"/>
    <property type="match status" value="1"/>
</dbReference>
<keyword evidence="3" id="KW-1185">Reference proteome</keyword>
<dbReference type="OrthoDB" id="117774at2"/>
<dbReference type="AlphaFoldDB" id="A0A437RF21"/>